<organism evidence="2 3">
    <name type="scientific">Artemisia annua</name>
    <name type="common">Sweet wormwood</name>
    <dbReference type="NCBI Taxonomy" id="35608"/>
    <lineage>
        <taxon>Eukaryota</taxon>
        <taxon>Viridiplantae</taxon>
        <taxon>Streptophyta</taxon>
        <taxon>Embryophyta</taxon>
        <taxon>Tracheophyta</taxon>
        <taxon>Spermatophyta</taxon>
        <taxon>Magnoliopsida</taxon>
        <taxon>eudicotyledons</taxon>
        <taxon>Gunneridae</taxon>
        <taxon>Pentapetalae</taxon>
        <taxon>asterids</taxon>
        <taxon>campanulids</taxon>
        <taxon>Asterales</taxon>
        <taxon>Asteraceae</taxon>
        <taxon>Asteroideae</taxon>
        <taxon>Anthemideae</taxon>
        <taxon>Artemisiinae</taxon>
        <taxon>Artemisia</taxon>
    </lineage>
</organism>
<proteinExistence type="predicted"/>
<feature type="compositionally biased region" description="Polar residues" evidence="1">
    <location>
        <begin position="1"/>
        <end position="10"/>
    </location>
</feature>
<dbReference type="AlphaFoldDB" id="A0A2U1M8Z3"/>
<evidence type="ECO:0000313" key="2">
    <source>
        <dbReference type="EMBL" id="PWA57686.1"/>
    </source>
</evidence>
<comment type="caution">
    <text evidence="2">The sequence shown here is derived from an EMBL/GenBank/DDBJ whole genome shotgun (WGS) entry which is preliminary data.</text>
</comment>
<gene>
    <name evidence="2" type="ORF">CTI12_AA197950</name>
</gene>
<protein>
    <submittedName>
        <fullName evidence="2">Uncharacterized protein</fullName>
    </submittedName>
</protein>
<accession>A0A2U1M8Z3</accession>
<feature type="region of interest" description="Disordered" evidence="1">
    <location>
        <begin position="1"/>
        <end position="21"/>
    </location>
</feature>
<dbReference type="EMBL" id="PKPP01006093">
    <property type="protein sequence ID" value="PWA57686.1"/>
    <property type="molecule type" value="Genomic_DNA"/>
</dbReference>
<sequence>MGESSWTAEQRNPMGMDGRAVRMNMENQRKTGLVLGMKMAWNKEMKMELMKMTVTLMSLCERKKQSLKTFEFKSLEGRCRPYNGLNKS</sequence>
<name>A0A2U1M8Z3_ARTAN</name>
<dbReference type="Proteomes" id="UP000245207">
    <property type="component" value="Unassembled WGS sequence"/>
</dbReference>
<reference evidence="2 3" key="1">
    <citation type="journal article" date="2018" name="Mol. Plant">
        <title>The genome of Artemisia annua provides insight into the evolution of Asteraceae family and artemisinin biosynthesis.</title>
        <authorList>
            <person name="Shen Q."/>
            <person name="Zhang L."/>
            <person name="Liao Z."/>
            <person name="Wang S."/>
            <person name="Yan T."/>
            <person name="Shi P."/>
            <person name="Liu M."/>
            <person name="Fu X."/>
            <person name="Pan Q."/>
            <person name="Wang Y."/>
            <person name="Lv Z."/>
            <person name="Lu X."/>
            <person name="Zhang F."/>
            <person name="Jiang W."/>
            <person name="Ma Y."/>
            <person name="Chen M."/>
            <person name="Hao X."/>
            <person name="Li L."/>
            <person name="Tang Y."/>
            <person name="Lv G."/>
            <person name="Zhou Y."/>
            <person name="Sun X."/>
            <person name="Brodelius P.E."/>
            <person name="Rose J.K.C."/>
            <person name="Tang K."/>
        </authorList>
    </citation>
    <scope>NUCLEOTIDE SEQUENCE [LARGE SCALE GENOMIC DNA]</scope>
    <source>
        <strain evidence="3">cv. Huhao1</strain>
        <tissue evidence="2">Leaf</tissue>
    </source>
</reference>
<keyword evidence="3" id="KW-1185">Reference proteome</keyword>
<evidence type="ECO:0000313" key="3">
    <source>
        <dbReference type="Proteomes" id="UP000245207"/>
    </source>
</evidence>
<evidence type="ECO:0000256" key="1">
    <source>
        <dbReference type="SAM" id="MobiDB-lite"/>
    </source>
</evidence>